<dbReference type="NCBIfam" id="TIGR02122">
    <property type="entry name" value="TRAP_TAXI"/>
    <property type="match status" value="1"/>
</dbReference>
<dbReference type="Gene3D" id="3.40.190.10">
    <property type="entry name" value="Periplasmic binding protein-like II"/>
    <property type="match status" value="2"/>
</dbReference>
<dbReference type="SUPFAM" id="SSF53850">
    <property type="entry name" value="Periplasmic binding protein-like II"/>
    <property type="match status" value="1"/>
</dbReference>
<evidence type="ECO:0000313" key="1">
    <source>
        <dbReference type="EMBL" id="MEW9265298.1"/>
    </source>
</evidence>
<dbReference type="PANTHER" id="PTHR42941">
    <property type="entry name" value="SLL1037 PROTEIN"/>
    <property type="match status" value="1"/>
</dbReference>
<dbReference type="Pfam" id="PF16868">
    <property type="entry name" value="NMT1_3"/>
    <property type="match status" value="1"/>
</dbReference>
<gene>
    <name evidence="1" type="ORF">AB1207_11115</name>
</gene>
<sequence length="292" mass="29344">MLLSAVPGVLLAGCSGSPEPLRLAAGEDGGFYAEFGRLLATALTDAGQPASPVGTGGSVDNVARVQAGPEQVGLALADVAETPAAAGLRALGRVYENYLQLVVRADEPAADLAGLAGRRVSTGAPGSGAALTSTRLLDLAGVGVERVTLPLRQAVAALAARDVDAVLFSGGVPTPALAQSTLPVRLLPLDGLVGGLRDRWGEVYRAVRVPAGAYGATGARTGTVGVSNLLLARGDLAEDVVARVVEVLVERAGDLVPSTALGTQYLDQASLVAVGSVPLHPAAAATYRRLHG</sequence>
<dbReference type="Proteomes" id="UP001555826">
    <property type="component" value="Unassembled WGS sequence"/>
</dbReference>
<keyword evidence="2" id="KW-1185">Reference proteome</keyword>
<proteinExistence type="predicted"/>
<protein>
    <submittedName>
        <fullName evidence="1">TAXI family TRAP transporter solute-binding subunit</fullName>
    </submittedName>
</protein>
<dbReference type="EMBL" id="JBFNQN010000007">
    <property type="protein sequence ID" value="MEW9265298.1"/>
    <property type="molecule type" value="Genomic_DNA"/>
</dbReference>
<dbReference type="RefSeq" id="WP_367638323.1">
    <property type="nucleotide sequence ID" value="NZ_JBFNQN010000007.1"/>
</dbReference>
<dbReference type="InterPro" id="IPR011852">
    <property type="entry name" value="TRAP_TAXI"/>
</dbReference>
<organism evidence="1 2">
    <name type="scientific">Kineococcus endophyticus</name>
    <dbReference type="NCBI Taxonomy" id="1181883"/>
    <lineage>
        <taxon>Bacteria</taxon>
        <taxon>Bacillati</taxon>
        <taxon>Actinomycetota</taxon>
        <taxon>Actinomycetes</taxon>
        <taxon>Kineosporiales</taxon>
        <taxon>Kineosporiaceae</taxon>
        <taxon>Kineococcus</taxon>
    </lineage>
</organism>
<dbReference type="PANTHER" id="PTHR42941:SF1">
    <property type="entry name" value="SLL1037 PROTEIN"/>
    <property type="match status" value="1"/>
</dbReference>
<evidence type="ECO:0000313" key="2">
    <source>
        <dbReference type="Proteomes" id="UP001555826"/>
    </source>
</evidence>
<comment type="caution">
    <text evidence="1">The sequence shown here is derived from an EMBL/GenBank/DDBJ whole genome shotgun (WGS) entry which is preliminary data.</text>
</comment>
<accession>A0ABV3P7C4</accession>
<name>A0ABV3P7C4_9ACTN</name>
<reference evidence="1 2" key="1">
    <citation type="submission" date="2024-07" db="EMBL/GenBank/DDBJ databases">
        <authorList>
            <person name="Thanompreechachai J."/>
            <person name="Duangmal K."/>
        </authorList>
    </citation>
    <scope>NUCLEOTIDE SEQUENCE [LARGE SCALE GENOMIC DNA]</scope>
    <source>
        <strain evidence="1 2">KCTC 19886</strain>
    </source>
</reference>